<evidence type="ECO:0000313" key="4">
    <source>
        <dbReference type="Proteomes" id="UP000690515"/>
    </source>
</evidence>
<accession>A0ABS5ZGL7</accession>
<dbReference type="RefSeq" id="WP_215821397.1">
    <property type="nucleotide sequence ID" value="NZ_JAGSOY010000062.1"/>
</dbReference>
<dbReference type="Proteomes" id="UP000690515">
    <property type="component" value="Unassembled WGS sequence"/>
</dbReference>
<sequence>MEHPQLIALQESTITAYYQHVYGTLTEFNYSMLDTQERPSTTPIWPYTTTSGNAIQQRKVKLIQCITNITPHNPLASEKQHHVISCLQRGLAIATALVEQFSTVTKLKQLQEENIQSLLPPEKRNELTTLHSQASYVALHCLAHYLLHQLASSKYDFEQRLPSIKQLKLNSPLDSVKHFLAYLAEVINSYAKTDQCLTDVVVQASKILIGTLSTLCPTQTQNNPFFHTHYHVAKEDFSWTIFLPPHQAYRKKLLPVNFKQSHEVFGNFMAKQEIQKLAKILVCYDFKRQLNPFIALGGVHFNFMLSGIPGSGKTTLIQFLAGLVKHYCEVANYPFYFENLDINCLHPYQGQSAANANQFIQNVLNPYTIAIGCIDQADFLTGKQSPHQTAPGQHEITTALLDTLCGIRAHSKGNCVFALVSNNPDNLNPQLKQCISTHLETDKVQSSADLTKLLNHSLGDIVTKGEDTRLNPRYPSSNEDKKEQSSADLKLSDQLQMLYQETITEIGELNTLSQFGYYLHKIQQTYPQFTYRIIKQIIDAVKASCFDIALPDEWFENPLLFLHKPYEEKVNMLAELRRPFDASILLQITHSYAERILKLTSTSD</sequence>
<proteinExistence type="predicted"/>
<keyword evidence="4" id="KW-1185">Reference proteome</keyword>
<feature type="region of interest" description="Disordered" evidence="1">
    <location>
        <begin position="465"/>
        <end position="487"/>
    </location>
</feature>
<name>A0ABS5ZGL7_9GAMM</name>
<dbReference type="InterPro" id="IPR003959">
    <property type="entry name" value="ATPase_AAA_core"/>
</dbReference>
<evidence type="ECO:0000256" key="1">
    <source>
        <dbReference type="SAM" id="MobiDB-lite"/>
    </source>
</evidence>
<evidence type="ECO:0000259" key="2">
    <source>
        <dbReference type="Pfam" id="PF00004"/>
    </source>
</evidence>
<dbReference type="Gene3D" id="3.40.50.300">
    <property type="entry name" value="P-loop containing nucleotide triphosphate hydrolases"/>
    <property type="match status" value="1"/>
</dbReference>
<dbReference type="InterPro" id="IPR027417">
    <property type="entry name" value="P-loop_NTPase"/>
</dbReference>
<reference evidence="3 4" key="1">
    <citation type="submission" date="2021-04" db="EMBL/GenBank/DDBJ databases">
        <authorList>
            <person name="Pira H."/>
            <person name="Risdian C."/>
            <person name="Wink J."/>
        </authorList>
    </citation>
    <scope>NUCLEOTIDE SEQUENCE [LARGE SCALE GENOMIC DNA]</scope>
    <source>
        <strain evidence="3 4">WH53</strain>
    </source>
</reference>
<dbReference type="Pfam" id="PF00004">
    <property type="entry name" value="AAA"/>
    <property type="match status" value="1"/>
</dbReference>
<protein>
    <submittedName>
        <fullName evidence="3">AAA family ATPase</fullName>
    </submittedName>
</protein>
<gene>
    <name evidence="3" type="ORF">KCG35_18830</name>
</gene>
<dbReference type="EMBL" id="JAGSOY010000062">
    <property type="protein sequence ID" value="MBU2713125.1"/>
    <property type="molecule type" value="Genomic_DNA"/>
</dbReference>
<comment type="caution">
    <text evidence="3">The sequence shown here is derived from an EMBL/GenBank/DDBJ whole genome shotgun (WGS) entry which is preliminary data.</text>
</comment>
<organism evidence="3 4">
    <name type="scientific">Zooshikella harenae</name>
    <dbReference type="NCBI Taxonomy" id="2827238"/>
    <lineage>
        <taxon>Bacteria</taxon>
        <taxon>Pseudomonadati</taxon>
        <taxon>Pseudomonadota</taxon>
        <taxon>Gammaproteobacteria</taxon>
        <taxon>Oceanospirillales</taxon>
        <taxon>Zooshikellaceae</taxon>
        <taxon>Zooshikella</taxon>
    </lineage>
</organism>
<evidence type="ECO:0000313" key="3">
    <source>
        <dbReference type="EMBL" id="MBU2713125.1"/>
    </source>
</evidence>
<feature type="domain" description="ATPase AAA-type core" evidence="2">
    <location>
        <begin position="304"/>
        <end position="440"/>
    </location>
</feature>
<dbReference type="SUPFAM" id="SSF52540">
    <property type="entry name" value="P-loop containing nucleoside triphosphate hydrolases"/>
    <property type="match status" value="2"/>
</dbReference>